<dbReference type="VEuPathDB" id="VectorBase:LLOJ006450"/>
<dbReference type="EMBL" id="GITU01007530">
    <property type="protein sequence ID" value="MBC1176233.1"/>
    <property type="molecule type" value="Transcribed_RNA"/>
</dbReference>
<evidence type="ECO:0000256" key="2">
    <source>
        <dbReference type="SAM" id="SignalP"/>
    </source>
</evidence>
<evidence type="ECO:0000256" key="1">
    <source>
        <dbReference type="SAM" id="MobiDB-lite"/>
    </source>
</evidence>
<keyword evidence="5" id="KW-1185">Reference proteome</keyword>
<reference evidence="5" key="1">
    <citation type="submission" date="2012-05" db="EMBL/GenBank/DDBJ databases">
        <title>Whole Genome Assembly of Lutzomyia longipalpis.</title>
        <authorList>
            <person name="Richards S."/>
            <person name="Qu C."/>
            <person name="Dillon R."/>
            <person name="Worley K."/>
            <person name="Scherer S."/>
            <person name="Batterton M."/>
            <person name="Taylor A."/>
            <person name="Hawes A."/>
            <person name="Hernandez B."/>
            <person name="Kovar C."/>
            <person name="Mandapat C."/>
            <person name="Pham C."/>
            <person name="Qu C."/>
            <person name="Jing C."/>
            <person name="Bess C."/>
            <person name="Bandaranaike D."/>
            <person name="Ngo D."/>
            <person name="Ongeri F."/>
            <person name="Arias F."/>
            <person name="Lara F."/>
            <person name="Weissenberger G."/>
            <person name="Kamau G."/>
            <person name="Han H."/>
            <person name="Shen H."/>
            <person name="Dinh H."/>
            <person name="Khalil I."/>
            <person name="Jones J."/>
            <person name="Shafer J."/>
            <person name="Jayaseelan J."/>
            <person name="Quiroz J."/>
            <person name="Blankenburg K."/>
            <person name="Nguyen L."/>
            <person name="Jackson L."/>
            <person name="Francisco L."/>
            <person name="Tang L.-Y."/>
            <person name="Pu L.-L."/>
            <person name="Perales L."/>
            <person name="Lorensuhewa L."/>
            <person name="Munidasa M."/>
            <person name="Coyle M."/>
            <person name="Taylor M."/>
            <person name="Puazo M."/>
            <person name="Firestine M."/>
            <person name="Scheel M."/>
            <person name="Javaid M."/>
            <person name="Wang M."/>
            <person name="Li M."/>
            <person name="Tabassum N."/>
            <person name="Saada N."/>
            <person name="Osuji N."/>
            <person name="Aqrawi P."/>
            <person name="Fu Q."/>
            <person name="Thornton R."/>
            <person name="Raj R."/>
            <person name="Goodspeed R."/>
            <person name="Mata R."/>
            <person name="Najjar R."/>
            <person name="Gubbala S."/>
            <person name="Lee S."/>
            <person name="Denson S."/>
            <person name="Patil S."/>
            <person name="Macmil S."/>
            <person name="Qi S."/>
            <person name="Matskevitch T."/>
            <person name="Palculict T."/>
            <person name="Mathew T."/>
            <person name="Vee V."/>
            <person name="Velamala V."/>
            <person name="Korchina V."/>
            <person name="Cai W."/>
            <person name="Liu W."/>
            <person name="Dai W."/>
            <person name="Zou X."/>
            <person name="Zhu Y."/>
            <person name="Zhang Y."/>
            <person name="Wu Y.-Q."/>
            <person name="Xin Y."/>
            <person name="Nazarath L."/>
            <person name="Kovar C."/>
            <person name="Han Y."/>
            <person name="Muzny D."/>
            <person name="Gibbs R."/>
        </authorList>
    </citation>
    <scope>NUCLEOTIDE SEQUENCE [LARGE SCALE GENOMIC DNA]</scope>
    <source>
        <strain evidence="5">Jacobina</strain>
    </source>
</reference>
<dbReference type="VEuPathDB" id="VectorBase:LLONM1_008330"/>
<proteinExistence type="predicted"/>
<feature type="compositionally biased region" description="Basic and acidic residues" evidence="1">
    <location>
        <begin position="233"/>
        <end position="250"/>
    </location>
</feature>
<accession>A0A1B0CNX8</accession>
<dbReference type="EMBL" id="AJWK01021074">
    <property type="status" value="NOT_ANNOTATED_CDS"/>
    <property type="molecule type" value="Genomic_DNA"/>
</dbReference>
<feature type="chain" id="PRO_5044555511" evidence="2">
    <location>
        <begin position="17"/>
        <end position="250"/>
    </location>
</feature>
<organism evidence="4 5">
    <name type="scientific">Lutzomyia longipalpis</name>
    <name type="common">Sand fly</name>
    <dbReference type="NCBI Taxonomy" id="7200"/>
    <lineage>
        <taxon>Eukaryota</taxon>
        <taxon>Metazoa</taxon>
        <taxon>Ecdysozoa</taxon>
        <taxon>Arthropoda</taxon>
        <taxon>Hexapoda</taxon>
        <taxon>Insecta</taxon>
        <taxon>Pterygota</taxon>
        <taxon>Neoptera</taxon>
        <taxon>Endopterygota</taxon>
        <taxon>Diptera</taxon>
        <taxon>Nematocera</taxon>
        <taxon>Psychodoidea</taxon>
        <taxon>Psychodidae</taxon>
        <taxon>Lutzomyia</taxon>
        <taxon>Lutzomyia</taxon>
    </lineage>
</organism>
<sequence>MFKLLVISAVMASALAGIIHDDYGHGGGGGGGGSETDHHVEVDHKHATSHQSFKVHHFHAVPVYIKKEDQHLLKHPVEVSGVKHKLKMFKLLVISAVMASALAGIIHDDYGHGGGGGGGGSETDHHVEVDHKHATSHQSFKVHHFHAVPVYIKKEDQHLLKHPVEVSGVKHKLKVLHPETEHSHGHGLTLENHSEFEDKTLGGYHGGGFSHGGHEGAASYSGGFEHYGGGGDDGDHGGHEYHDIHVGHHE</sequence>
<keyword evidence="2" id="KW-0732">Signal</keyword>
<reference evidence="4" key="3">
    <citation type="submission" date="2020-05" db="UniProtKB">
        <authorList>
            <consortium name="EnsemblMetazoa"/>
        </authorList>
    </citation>
    <scope>IDENTIFICATION</scope>
    <source>
        <strain evidence="4">Jacobina</strain>
    </source>
</reference>
<evidence type="ECO:0000313" key="3">
    <source>
        <dbReference type="EMBL" id="MBC1176233.1"/>
    </source>
</evidence>
<feature type="signal peptide" evidence="2">
    <location>
        <begin position="1"/>
        <end position="16"/>
    </location>
</feature>
<dbReference type="Proteomes" id="UP000092461">
    <property type="component" value="Unassembled WGS sequence"/>
</dbReference>
<reference evidence="3" key="2">
    <citation type="journal article" date="2020" name="BMC">
        <title>Leishmania infection induces a limited differential gene expression in the sand fly midgut.</title>
        <authorList>
            <person name="Coutinho-Abreu I.V."/>
            <person name="Serafim T.D."/>
            <person name="Meneses C."/>
            <person name="Kamhawi S."/>
            <person name="Oliveira F."/>
            <person name="Valenzuela J.G."/>
        </authorList>
    </citation>
    <scope>NUCLEOTIDE SEQUENCE</scope>
    <source>
        <strain evidence="3">Jacobina</strain>
        <tissue evidence="3">Midgut</tissue>
    </source>
</reference>
<dbReference type="EMBL" id="AJWK01021075">
    <property type="status" value="NOT_ANNOTATED_CDS"/>
    <property type="molecule type" value="Genomic_DNA"/>
</dbReference>
<evidence type="ECO:0000313" key="4">
    <source>
        <dbReference type="EnsemblMetazoa" id="LLOJ006450-PA"/>
    </source>
</evidence>
<dbReference type="EnsemblMetazoa" id="LLOJ006450-RA">
    <property type="protein sequence ID" value="LLOJ006450-PA"/>
    <property type="gene ID" value="LLOJ006450"/>
</dbReference>
<feature type="region of interest" description="Disordered" evidence="1">
    <location>
        <begin position="224"/>
        <end position="250"/>
    </location>
</feature>
<name>A0A1B0CNX8_LUTLO</name>
<evidence type="ECO:0000313" key="5">
    <source>
        <dbReference type="Proteomes" id="UP000092461"/>
    </source>
</evidence>
<protein>
    <submittedName>
        <fullName evidence="3">Putative pupal cuticle protein-signalp detected</fullName>
    </submittedName>
</protein>
<dbReference type="AlphaFoldDB" id="A0A1B0CNX8"/>